<dbReference type="OrthoDB" id="9759099at2"/>
<dbReference type="SMART" id="SM01008">
    <property type="entry name" value="Ald_Xan_dh_C"/>
    <property type="match status" value="1"/>
</dbReference>
<reference evidence="2 3" key="1">
    <citation type="submission" date="2017-04" db="EMBL/GenBank/DDBJ databases">
        <authorList>
            <person name="Afonso C.L."/>
            <person name="Miller P.J."/>
            <person name="Scott M.A."/>
            <person name="Spackman E."/>
            <person name="Goraichik I."/>
            <person name="Dimitrov K.M."/>
            <person name="Suarez D.L."/>
            <person name="Swayne D.E."/>
        </authorList>
    </citation>
    <scope>NUCLEOTIDE SEQUENCE [LARGE SCALE GENOMIC DNA]</scope>
    <source>
        <strain evidence="2 3">DSM 5090</strain>
    </source>
</reference>
<evidence type="ECO:0000313" key="2">
    <source>
        <dbReference type="EMBL" id="SMD05310.1"/>
    </source>
</evidence>
<sequence>MFQSSRPITSEPLVIGRSAPRVDALTKVTGEERYAADYYPENYLWAGVKRAAYPHARITGIDISQAQGMSGVVSVLTSQDVLGSNRLGIFEKDQPILADGIVRHYGEAVALVTAETKEVLEQALAAIVVEYEPLAAVFDPEEAQNKNSVILHPGRADGNTLLSGEISCGRGAAALADCAFSAEVSIELNWQDHAFLETEAGVAWLEEDGTIAMIVSTQTPFRDRLELAEALKIPPTKFRVMAPYLGGAFGGKDGITVQGFLALAALHSAGRPVKMWYSREERFLAGTKRHPAVMQYTLGCDREGVLQALDCSILLDTGAYSAMGGEVLALAMEHAGGSYCIPHTLIKGAVVYTNNPVASAFRGFGIPQAAAGIEQAVDELAKLAGFDPLQFRLKNAVRRGSVTPAGVLLTQTVGLEECLAKVGEHRLWRERQAWQNSAPPFKRRGVGLAACYHAVGFGPVIPDYANAKLELSPDGRIRVYGGVVDMGQGNAATYMQIVGHILFQGCDNMELVLPDTSRTLPSASSSASRTTFTYGNALTGAANILKERILARALLMFSFQLLEQLSVEDLILLPGRILHQPSGREVPLKMIAGFMDDSERTATYSYTCPVNKQVLPTGKNLRHHGYPHRVFSYGVQLVRLQVDTLTGEVEVCDLLNCIDAGCVLNPQVFEQQIQGGAAQGIGYALFEDFALKEGQIMTNDFSTYILPTAMDMPNMETVVVALAEDDGPYGMKGAGEISIDGVLPAIANGVADSSGTRITKGTLTGEKILLALRQAGKEAVR</sequence>
<dbReference type="AlphaFoldDB" id="A0A1W2E6A1"/>
<dbReference type="SUPFAM" id="SSF54665">
    <property type="entry name" value="CO dehydrogenase molybdoprotein N-domain-like"/>
    <property type="match status" value="1"/>
</dbReference>
<dbReference type="Proteomes" id="UP000192738">
    <property type="component" value="Unassembled WGS sequence"/>
</dbReference>
<dbReference type="InterPro" id="IPR016208">
    <property type="entry name" value="Ald_Oxase/xanthine_DH-like"/>
</dbReference>
<dbReference type="InterPro" id="IPR037165">
    <property type="entry name" value="AldOxase/xan_DH_Mopterin-bd_sf"/>
</dbReference>
<accession>A0A1W2E6A1</accession>
<dbReference type="SUPFAM" id="SSF56003">
    <property type="entry name" value="Molybdenum cofactor-binding domain"/>
    <property type="match status" value="1"/>
</dbReference>
<evidence type="ECO:0000259" key="1">
    <source>
        <dbReference type="SMART" id="SM01008"/>
    </source>
</evidence>
<keyword evidence="3" id="KW-1185">Reference proteome</keyword>
<dbReference type="Pfam" id="PF02738">
    <property type="entry name" value="MoCoBD_1"/>
    <property type="match status" value="1"/>
</dbReference>
<dbReference type="InterPro" id="IPR000674">
    <property type="entry name" value="Ald_Oxase/Xan_DH_a/b"/>
</dbReference>
<name>A0A1W2E6A1_9FIRM</name>
<dbReference type="Pfam" id="PF01315">
    <property type="entry name" value="Ald_Xan_dh_C"/>
    <property type="match status" value="1"/>
</dbReference>
<proteinExistence type="predicted"/>
<dbReference type="InterPro" id="IPR008274">
    <property type="entry name" value="AldOxase/xan_DH_MoCoBD1"/>
</dbReference>
<dbReference type="RefSeq" id="WP_084577603.1">
    <property type="nucleotide sequence ID" value="NZ_CP155572.1"/>
</dbReference>
<dbReference type="PANTHER" id="PTHR11908">
    <property type="entry name" value="XANTHINE DEHYDROGENASE"/>
    <property type="match status" value="1"/>
</dbReference>
<gene>
    <name evidence="2" type="ORF">SAMN04488500_12136</name>
</gene>
<dbReference type="Gene3D" id="3.30.365.10">
    <property type="entry name" value="Aldehyde oxidase/xanthine dehydrogenase, molybdopterin binding domain"/>
    <property type="match status" value="4"/>
</dbReference>
<evidence type="ECO:0000313" key="3">
    <source>
        <dbReference type="Proteomes" id="UP000192738"/>
    </source>
</evidence>
<dbReference type="InterPro" id="IPR036856">
    <property type="entry name" value="Ald_Oxase/Xan_DH_a/b_sf"/>
</dbReference>
<dbReference type="STRING" id="112901.SAMN04488500_12136"/>
<organism evidence="2 3">
    <name type="scientific">Sporomusa malonica</name>
    <dbReference type="NCBI Taxonomy" id="112901"/>
    <lineage>
        <taxon>Bacteria</taxon>
        <taxon>Bacillati</taxon>
        <taxon>Bacillota</taxon>
        <taxon>Negativicutes</taxon>
        <taxon>Selenomonadales</taxon>
        <taxon>Sporomusaceae</taxon>
        <taxon>Sporomusa</taxon>
    </lineage>
</organism>
<dbReference type="Gene3D" id="3.90.1170.50">
    <property type="entry name" value="Aldehyde oxidase/xanthine dehydrogenase, a/b hammerhead"/>
    <property type="match status" value="1"/>
</dbReference>
<dbReference type="PANTHER" id="PTHR11908:SF157">
    <property type="entry name" value="XANTHINE DEHYDROGENASE SUBUNIT D-RELATED"/>
    <property type="match status" value="1"/>
</dbReference>
<dbReference type="InterPro" id="IPR046867">
    <property type="entry name" value="AldOxase/xan_DH_MoCoBD2"/>
</dbReference>
<protein>
    <submittedName>
        <fullName evidence="2">Xanthine dehydrogenase, molybdenum binding subunit apoprotein</fullName>
    </submittedName>
</protein>
<dbReference type="EMBL" id="FWXI01000021">
    <property type="protein sequence ID" value="SMD05310.1"/>
    <property type="molecule type" value="Genomic_DNA"/>
</dbReference>
<dbReference type="GO" id="GO:0016491">
    <property type="term" value="F:oxidoreductase activity"/>
    <property type="evidence" value="ECO:0007669"/>
    <property type="project" value="InterPro"/>
</dbReference>
<dbReference type="GO" id="GO:0005506">
    <property type="term" value="F:iron ion binding"/>
    <property type="evidence" value="ECO:0007669"/>
    <property type="project" value="InterPro"/>
</dbReference>
<dbReference type="Pfam" id="PF20256">
    <property type="entry name" value="MoCoBD_2"/>
    <property type="match status" value="1"/>
</dbReference>
<feature type="domain" description="Aldehyde oxidase/xanthine dehydrogenase a/b hammerhead" evidence="1">
    <location>
        <begin position="29"/>
        <end position="135"/>
    </location>
</feature>